<dbReference type="InterPro" id="IPR022791">
    <property type="entry name" value="L-PG_synthase/AglD"/>
</dbReference>
<dbReference type="RefSeq" id="WP_172620745.1">
    <property type="nucleotide sequence ID" value="NZ_AP019791.1"/>
</dbReference>
<keyword evidence="8" id="KW-1185">Reference proteome</keyword>
<dbReference type="Pfam" id="PF03706">
    <property type="entry name" value="LPG_synthase_TM"/>
    <property type="match status" value="1"/>
</dbReference>
<evidence type="ECO:0008006" key="9">
    <source>
        <dbReference type="Google" id="ProtNLM"/>
    </source>
</evidence>
<reference evidence="7" key="1">
    <citation type="journal article" date="2019" name="Microbiol. Resour. Announc.">
        <title>Complete Genome Sequence of Rubrobacter xylanophilus Strain AA3-22, Isolated from Arima Onsen in Japan.</title>
        <authorList>
            <person name="Tomariguchi N."/>
            <person name="Miyazaki K."/>
        </authorList>
    </citation>
    <scope>NUCLEOTIDE SEQUENCE [LARGE SCALE GENOMIC DNA]</scope>
    <source>
        <strain evidence="7">AA3-22</strain>
    </source>
</reference>
<gene>
    <name evidence="7" type="ORF">RxyAA322_15840</name>
</gene>
<evidence type="ECO:0000256" key="2">
    <source>
        <dbReference type="ARBA" id="ARBA00022475"/>
    </source>
</evidence>
<dbReference type="NCBIfam" id="TIGR00374">
    <property type="entry name" value="flippase-like domain"/>
    <property type="match status" value="1"/>
</dbReference>
<evidence type="ECO:0000256" key="4">
    <source>
        <dbReference type="ARBA" id="ARBA00022989"/>
    </source>
</evidence>
<keyword evidence="5 6" id="KW-0472">Membrane</keyword>
<evidence type="ECO:0000256" key="3">
    <source>
        <dbReference type="ARBA" id="ARBA00022692"/>
    </source>
</evidence>
<keyword evidence="4 6" id="KW-1133">Transmembrane helix</keyword>
<proteinExistence type="predicted"/>
<keyword evidence="2" id="KW-1003">Cell membrane</keyword>
<feature type="transmembrane region" description="Helical" evidence="6">
    <location>
        <begin position="276"/>
        <end position="296"/>
    </location>
</feature>
<feature type="transmembrane region" description="Helical" evidence="6">
    <location>
        <begin position="303"/>
        <end position="322"/>
    </location>
</feature>
<dbReference type="Proteomes" id="UP000318065">
    <property type="component" value="Chromosome"/>
</dbReference>
<dbReference type="GO" id="GO:0005886">
    <property type="term" value="C:plasma membrane"/>
    <property type="evidence" value="ECO:0007669"/>
    <property type="project" value="UniProtKB-SubCell"/>
</dbReference>
<dbReference type="PANTHER" id="PTHR39087:SF2">
    <property type="entry name" value="UPF0104 MEMBRANE PROTEIN MJ1595"/>
    <property type="match status" value="1"/>
</dbReference>
<evidence type="ECO:0000313" key="7">
    <source>
        <dbReference type="EMBL" id="BBL79730.1"/>
    </source>
</evidence>
<dbReference type="AlphaFoldDB" id="A0A510HIB2"/>
<evidence type="ECO:0000313" key="8">
    <source>
        <dbReference type="Proteomes" id="UP000318065"/>
    </source>
</evidence>
<accession>A0A510HIB2</accession>
<comment type="subcellular location">
    <subcellularLocation>
        <location evidence="1">Cell membrane</location>
        <topology evidence="1">Multi-pass membrane protein</topology>
    </subcellularLocation>
</comment>
<dbReference type="EMBL" id="AP019791">
    <property type="protein sequence ID" value="BBL79730.1"/>
    <property type="molecule type" value="Genomic_DNA"/>
</dbReference>
<sequence>MRRSLLRNAVFLASVGLAVHLLLPRIPGVERSLELVSRASAPLVAAALAAELLSELSYAALLGRAIAAAAGIPPRLRSRRGFGNWYMLRLTVTGYGASHALPGGGAAGAAVAYTALRNRGLGRRRIGLALATTSALTYGALGVILAGSLLYLLVRGNLDPTARTAASLGFSLTLAGFVGTYAVYRNPLPVRLALEGTARALLQLVGKNLPGREAALERGLLRLKAELGALRRELMSARPGEALRMGALALGFWAFDALCLLIMFRALGVDAGTAELLAAYGIATAAGTLPLTPGGIGVFETTILAVLVLFGIGAEAAVPVLGYRLFNFWLPIPLAALLYPTLHSRPGPRPPLSRFRRRYS</sequence>
<dbReference type="PANTHER" id="PTHR39087">
    <property type="entry name" value="UPF0104 MEMBRANE PROTEIN MJ1595"/>
    <property type="match status" value="1"/>
</dbReference>
<name>A0A510HIB2_9ACTN</name>
<feature type="transmembrane region" description="Helical" evidence="6">
    <location>
        <begin position="165"/>
        <end position="184"/>
    </location>
</feature>
<organism evidence="7 8">
    <name type="scientific">Rubrobacter xylanophilus</name>
    <dbReference type="NCBI Taxonomy" id="49319"/>
    <lineage>
        <taxon>Bacteria</taxon>
        <taxon>Bacillati</taxon>
        <taxon>Actinomycetota</taxon>
        <taxon>Rubrobacteria</taxon>
        <taxon>Rubrobacterales</taxon>
        <taxon>Rubrobacteraceae</taxon>
        <taxon>Rubrobacter</taxon>
    </lineage>
</organism>
<evidence type="ECO:0000256" key="1">
    <source>
        <dbReference type="ARBA" id="ARBA00004651"/>
    </source>
</evidence>
<feature type="transmembrane region" description="Helical" evidence="6">
    <location>
        <begin position="126"/>
        <end position="153"/>
    </location>
</feature>
<evidence type="ECO:0000256" key="6">
    <source>
        <dbReference type="SAM" id="Phobius"/>
    </source>
</evidence>
<evidence type="ECO:0000256" key="5">
    <source>
        <dbReference type="ARBA" id="ARBA00023136"/>
    </source>
</evidence>
<keyword evidence="3 6" id="KW-0812">Transmembrane</keyword>
<protein>
    <recommendedName>
        <fullName evidence="9">Flippase-like domain-containing protein</fullName>
    </recommendedName>
</protein>
<feature type="transmembrane region" description="Helical" evidence="6">
    <location>
        <begin position="242"/>
        <end position="264"/>
    </location>
</feature>